<reference evidence="2 3" key="1">
    <citation type="journal article" date="2017" name="Poromechanics V (2013)">
        <title>Genomic Characterization of the Arsenic-Tolerant Actinobacterium, &lt;i&gt;Rhodococcus erythropolis&lt;/i&gt; S43.</title>
        <authorList>
            <person name="Retamal-Morales G."/>
            <person name="Mehnert M."/>
            <person name="Schwabe R."/>
            <person name="Tischler D."/>
            <person name="Schloemann M."/>
            <person name="Levican G.J."/>
        </authorList>
    </citation>
    <scope>NUCLEOTIDE SEQUENCE [LARGE SCALE GENOMIC DNA]</scope>
    <source>
        <strain evidence="2 3">S43</strain>
    </source>
</reference>
<dbReference type="Proteomes" id="UP000325576">
    <property type="component" value="Unassembled WGS sequence"/>
</dbReference>
<organism evidence="2 3">
    <name type="scientific">Rhodococcus erythropolis</name>
    <name type="common">Arthrobacter picolinophilus</name>
    <dbReference type="NCBI Taxonomy" id="1833"/>
    <lineage>
        <taxon>Bacteria</taxon>
        <taxon>Bacillati</taxon>
        <taxon>Actinomycetota</taxon>
        <taxon>Actinomycetes</taxon>
        <taxon>Mycobacteriales</taxon>
        <taxon>Nocardiaceae</taxon>
        <taxon>Rhodococcus</taxon>
        <taxon>Rhodococcus erythropolis group</taxon>
    </lineage>
</organism>
<comment type="caution">
    <text evidence="2">The sequence shown here is derived from an EMBL/GenBank/DDBJ whole genome shotgun (WGS) entry which is preliminary data.</text>
</comment>
<sequence length="127" mass="13490">MHPSFDDAALRCEGTSIRLLASQCSRCENISFPSRERCAKCYAPATQIELAESGTVLSHCTAAFPIAGAQPPVTIAQVRIGDADIEILGVSADPVRIGDVVSVVPRSAGTEDSLFTTYGFEKESRDA</sequence>
<dbReference type="SUPFAM" id="SSF50249">
    <property type="entry name" value="Nucleic acid-binding proteins"/>
    <property type="match status" value="1"/>
</dbReference>
<dbReference type="EMBL" id="MRBO01000460">
    <property type="protein sequence ID" value="KAB2584219.1"/>
    <property type="molecule type" value="Genomic_DNA"/>
</dbReference>
<dbReference type="InterPro" id="IPR022002">
    <property type="entry name" value="ChsH2_Znr"/>
</dbReference>
<dbReference type="InterPro" id="IPR012340">
    <property type="entry name" value="NA-bd_OB-fold"/>
</dbReference>
<accession>A0A0C3A3B3</accession>
<gene>
    <name evidence="2" type="ORF">BS297_16650</name>
</gene>
<evidence type="ECO:0000259" key="1">
    <source>
        <dbReference type="Pfam" id="PF12172"/>
    </source>
</evidence>
<evidence type="ECO:0000313" key="3">
    <source>
        <dbReference type="Proteomes" id="UP000325576"/>
    </source>
</evidence>
<dbReference type="Pfam" id="PF12172">
    <property type="entry name" value="zf-ChsH2"/>
    <property type="match status" value="1"/>
</dbReference>
<feature type="domain" description="ChsH2 rubredoxin-like zinc ribbon" evidence="1">
    <location>
        <begin position="17"/>
        <end position="44"/>
    </location>
</feature>
<proteinExistence type="predicted"/>
<protein>
    <recommendedName>
        <fullName evidence="1">ChsH2 rubredoxin-like zinc ribbon domain-containing protein</fullName>
    </recommendedName>
</protein>
<dbReference type="AlphaFoldDB" id="A0A0C3A3B3"/>
<dbReference type="Gene3D" id="6.10.30.10">
    <property type="match status" value="1"/>
</dbReference>
<evidence type="ECO:0000313" key="2">
    <source>
        <dbReference type="EMBL" id="KAB2584219.1"/>
    </source>
</evidence>
<name>A0A0C3A3B3_RHOER</name>